<reference evidence="9" key="1">
    <citation type="journal article" date="2023" name="Arch. Microbiol.">
        <title>Desulfoferula mesophilus gen. nov. sp. nov., a mesophilic sulfate-reducing bacterium isolated from a brackish lake sediment.</title>
        <authorList>
            <person name="Watanabe T."/>
            <person name="Yabe T."/>
            <person name="Tsuji J.M."/>
            <person name="Fukui M."/>
        </authorList>
    </citation>
    <scope>NUCLEOTIDE SEQUENCE</scope>
    <source>
        <strain evidence="9">12FAK</strain>
    </source>
</reference>
<evidence type="ECO:0000256" key="6">
    <source>
        <dbReference type="ARBA" id="ARBA00023285"/>
    </source>
</evidence>
<keyword evidence="5" id="KW-0479">Metal-binding</keyword>
<dbReference type="RefSeq" id="WP_338599847.1">
    <property type="nucleotide sequence ID" value="NZ_AP028679.1"/>
</dbReference>
<dbReference type="EMBL" id="AP028679">
    <property type="protein sequence ID" value="BEQ16097.1"/>
    <property type="molecule type" value="Genomic_DNA"/>
</dbReference>
<organism evidence="9 10">
    <name type="scientific">Desulfoferula mesophila</name>
    <dbReference type="NCBI Taxonomy" id="3058419"/>
    <lineage>
        <taxon>Bacteria</taxon>
        <taxon>Pseudomonadati</taxon>
        <taxon>Thermodesulfobacteriota</taxon>
        <taxon>Desulfarculia</taxon>
        <taxon>Desulfarculales</taxon>
        <taxon>Desulfarculaceae</taxon>
        <taxon>Desulfoferula</taxon>
    </lineage>
</organism>
<evidence type="ECO:0000256" key="1">
    <source>
        <dbReference type="ARBA" id="ARBA00010398"/>
    </source>
</evidence>
<dbReference type="GO" id="GO:0050667">
    <property type="term" value="P:homocysteine metabolic process"/>
    <property type="evidence" value="ECO:0007669"/>
    <property type="project" value="TreeGrafter"/>
</dbReference>
<reference evidence="10" key="2">
    <citation type="journal article" date="2023" name="Arch. Microbiol.">
        <title>Desulfoferula mesophilus gen. nov. sp. nov., a mesophilic sulfate-reducing bacterium isolated from a brackish lake sediment.</title>
        <authorList>
            <person name="Watanabe T."/>
            <person name="Yabe T."/>
            <person name="Tsuji J.M."/>
            <person name="Fukui M."/>
        </authorList>
    </citation>
    <scope>NUCLEOTIDE SEQUENCE [LARGE SCALE GENOMIC DNA]</scope>
    <source>
        <strain evidence="10">12FAK</strain>
    </source>
</reference>
<dbReference type="SUPFAM" id="SSF51717">
    <property type="entry name" value="Dihydropteroate synthetase-like"/>
    <property type="match status" value="1"/>
</dbReference>
<evidence type="ECO:0000313" key="8">
    <source>
        <dbReference type="EMBL" id="BEQ15445.1"/>
    </source>
</evidence>
<dbReference type="Pfam" id="PF00809">
    <property type="entry name" value="Pterin_bind"/>
    <property type="match status" value="1"/>
</dbReference>
<accession>A0AAU9F303</accession>
<evidence type="ECO:0000256" key="4">
    <source>
        <dbReference type="ARBA" id="ARBA00022679"/>
    </source>
</evidence>
<keyword evidence="2 9" id="KW-0489">Methyltransferase</keyword>
<dbReference type="GO" id="GO:0005829">
    <property type="term" value="C:cytosol"/>
    <property type="evidence" value="ECO:0007669"/>
    <property type="project" value="TreeGrafter"/>
</dbReference>
<evidence type="ECO:0000313" key="10">
    <source>
        <dbReference type="Proteomes" id="UP001366166"/>
    </source>
</evidence>
<feature type="domain" description="Pterin-binding" evidence="7">
    <location>
        <begin position="20"/>
        <end position="264"/>
    </location>
</feature>
<dbReference type="GO" id="GO:0046872">
    <property type="term" value="F:metal ion binding"/>
    <property type="evidence" value="ECO:0007669"/>
    <property type="project" value="UniProtKB-KW"/>
</dbReference>
<dbReference type="GO" id="GO:0031419">
    <property type="term" value="F:cobalamin binding"/>
    <property type="evidence" value="ECO:0007669"/>
    <property type="project" value="UniProtKB-KW"/>
</dbReference>
<name>A0AAU9F303_9BACT</name>
<sequence length="285" mass="29856">MKTVISSPSREVIIGHDQPVVMIGERINPTGRKKLAAALEAGDMSLVQSEAQKQVAAGAQVLDVNVGVSGADEKDLMLQALQAITEVVDVPLCIDSAKPEVLAAGLEAYKGKALVNSVNGEEAKLKEVLPLVAAHKAAVVALTMDDHGIPTDVPTRLAIADKIVNEAAKLGIPLEDIVIDPLAMSVAADDAAGLAALSALAGIKGKLGVNQTIGASNVSYGLPDRKAINATFLAMAVMSGLTCPITDPTVWPVRRTLLISDLLTGKDEYAMNYITAYREQFPEED</sequence>
<dbReference type="PANTHER" id="PTHR45833">
    <property type="entry name" value="METHIONINE SYNTHASE"/>
    <property type="match status" value="1"/>
</dbReference>
<dbReference type="EMBL" id="AP028679">
    <property type="protein sequence ID" value="BEQ15445.1"/>
    <property type="molecule type" value="Genomic_DNA"/>
</dbReference>
<keyword evidence="10" id="KW-1185">Reference proteome</keyword>
<evidence type="ECO:0000256" key="2">
    <source>
        <dbReference type="ARBA" id="ARBA00022603"/>
    </source>
</evidence>
<dbReference type="PROSITE" id="PS50972">
    <property type="entry name" value="PTERIN_BINDING"/>
    <property type="match status" value="1"/>
</dbReference>
<comment type="similarity">
    <text evidence="1">Belongs to the vitamin-B12 dependent methionine synthase family.</text>
</comment>
<protein>
    <submittedName>
        <fullName evidence="9">Methyltetrahydrofolate--corrinoid methyltransferase</fullName>
    </submittedName>
</protein>
<dbReference type="KEGG" id="dmp:FAK_31630"/>
<dbReference type="AlphaFoldDB" id="A0AAU9F303"/>
<evidence type="ECO:0000313" key="9">
    <source>
        <dbReference type="EMBL" id="BEQ16097.1"/>
    </source>
</evidence>
<dbReference type="Gene3D" id="3.20.20.20">
    <property type="entry name" value="Dihydropteroate synthase-like"/>
    <property type="match status" value="1"/>
</dbReference>
<reference evidence="9" key="3">
    <citation type="submission" date="2023-07" db="EMBL/GenBank/DDBJ databases">
        <authorList>
            <person name="Watanabe T."/>
            <person name="Tsuji J.M."/>
        </authorList>
    </citation>
    <scope>NUCLEOTIDE SEQUENCE</scope>
    <source>
        <strain evidence="9">12FAK</strain>
    </source>
</reference>
<keyword evidence="6" id="KW-0170">Cobalt</keyword>
<dbReference type="GO" id="GO:0008705">
    <property type="term" value="F:methionine synthase activity"/>
    <property type="evidence" value="ECO:0007669"/>
    <property type="project" value="TreeGrafter"/>
</dbReference>
<evidence type="ECO:0000256" key="5">
    <source>
        <dbReference type="ARBA" id="ARBA00022723"/>
    </source>
</evidence>
<keyword evidence="3" id="KW-0846">Cobalamin</keyword>
<dbReference type="KEGG" id="dmp:FAK_25110"/>
<dbReference type="InterPro" id="IPR000489">
    <property type="entry name" value="Pterin-binding_dom"/>
</dbReference>
<evidence type="ECO:0000259" key="7">
    <source>
        <dbReference type="PROSITE" id="PS50972"/>
    </source>
</evidence>
<dbReference type="GO" id="GO:0046653">
    <property type="term" value="P:tetrahydrofolate metabolic process"/>
    <property type="evidence" value="ECO:0007669"/>
    <property type="project" value="TreeGrafter"/>
</dbReference>
<evidence type="ECO:0000256" key="3">
    <source>
        <dbReference type="ARBA" id="ARBA00022628"/>
    </source>
</evidence>
<dbReference type="InterPro" id="IPR011005">
    <property type="entry name" value="Dihydropteroate_synth-like_sf"/>
</dbReference>
<dbReference type="Proteomes" id="UP001366166">
    <property type="component" value="Chromosome"/>
</dbReference>
<dbReference type="GO" id="GO:0032259">
    <property type="term" value="P:methylation"/>
    <property type="evidence" value="ECO:0007669"/>
    <property type="project" value="UniProtKB-KW"/>
</dbReference>
<dbReference type="NCBIfam" id="NF005719">
    <property type="entry name" value="PRK07535.1"/>
    <property type="match status" value="1"/>
</dbReference>
<dbReference type="PANTHER" id="PTHR45833:SF1">
    <property type="entry name" value="METHIONINE SYNTHASE"/>
    <property type="match status" value="1"/>
</dbReference>
<keyword evidence="4" id="KW-0808">Transferase</keyword>
<gene>
    <name evidence="8" type="ORF">FAK_25110</name>
    <name evidence="9" type="ORF">FAK_31630</name>
</gene>
<proteinExistence type="inferred from homology"/>
<dbReference type="InterPro" id="IPR050554">
    <property type="entry name" value="Met_Synthase/Corrinoid"/>
</dbReference>